<dbReference type="AlphaFoldDB" id="A0A426YT80"/>
<feature type="signal peptide" evidence="2">
    <location>
        <begin position="1"/>
        <end position="25"/>
    </location>
</feature>
<feature type="region of interest" description="Disordered" evidence="1">
    <location>
        <begin position="68"/>
        <end position="94"/>
    </location>
</feature>
<name>A0A426YT80_ENSVE</name>
<comment type="caution">
    <text evidence="3">The sequence shown here is derived from an EMBL/GenBank/DDBJ whole genome shotgun (WGS) entry which is preliminary data.</text>
</comment>
<feature type="chain" id="PRO_5019472343" evidence="2">
    <location>
        <begin position="26"/>
        <end position="94"/>
    </location>
</feature>
<keyword evidence="2" id="KW-0732">Signal</keyword>
<evidence type="ECO:0000256" key="1">
    <source>
        <dbReference type="SAM" id="MobiDB-lite"/>
    </source>
</evidence>
<organism evidence="3 4">
    <name type="scientific">Ensete ventricosum</name>
    <name type="common">Abyssinian banana</name>
    <name type="synonym">Musa ensete</name>
    <dbReference type="NCBI Taxonomy" id="4639"/>
    <lineage>
        <taxon>Eukaryota</taxon>
        <taxon>Viridiplantae</taxon>
        <taxon>Streptophyta</taxon>
        <taxon>Embryophyta</taxon>
        <taxon>Tracheophyta</taxon>
        <taxon>Spermatophyta</taxon>
        <taxon>Magnoliopsida</taxon>
        <taxon>Liliopsida</taxon>
        <taxon>Zingiberales</taxon>
        <taxon>Musaceae</taxon>
        <taxon>Ensete</taxon>
    </lineage>
</organism>
<evidence type="ECO:0000256" key="2">
    <source>
        <dbReference type="SAM" id="SignalP"/>
    </source>
</evidence>
<reference evidence="3 4" key="1">
    <citation type="journal article" date="2014" name="Agronomy (Basel)">
        <title>A Draft Genome Sequence for Ensete ventricosum, the Drought-Tolerant Tree Against Hunger.</title>
        <authorList>
            <person name="Harrison J."/>
            <person name="Moore K.A."/>
            <person name="Paszkiewicz K."/>
            <person name="Jones T."/>
            <person name="Grant M."/>
            <person name="Ambacheew D."/>
            <person name="Muzemil S."/>
            <person name="Studholme D.J."/>
        </authorList>
    </citation>
    <scope>NUCLEOTIDE SEQUENCE [LARGE SCALE GENOMIC DNA]</scope>
</reference>
<dbReference type="Proteomes" id="UP000287651">
    <property type="component" value="Unassembled WGS sequence"/>
</dbReference>
<gene>
    <name evidence="3" type="ORF">B296_00048798</name>
</gene>
<accession>A0A426YT80</accession>
<sequence length="94" mass="10110">MTKSKNLLLSAVLLQSGLRLPSILSNSVAQSVVKGCQHLRLGTLADKLKVACRLGLKSVALYEGYSLTASGSGHTPQHEEERLGDYRSESVDKV</sequence>
<feature type="compositionally biased region" description="Basic and acidic residues" evidence="1">
    <location>
        <begin position="76"/>
        <end position="94"/>
    </location>
</feature>
<evidence type="ECO:0000313" key="4">
    <source>
        <dbReference type="Proteomes" id="UP000287651"/>
    </source>
</evidence>
<proteinExistence type="predicted"/>
<evidence type="ECO:0000313" key="3">
    <source>
        <dbReference type="EMBL" id="RRT54927.1"/>
    </source>
</evidence>
<dbReference type="EMBL" id="AMZH03010343">
    <property type="protein sequence ID" value="RRT54927.1"/>
    <property type="molecule type" value="Genomic_DNA"/>
</dbReference>
<protein>
    <submittedName>
        <fullName evidence="3">Uncharacterized protein</fullName>
    </submittedName>
</protein>